<organism evidence="1 2">
    <name type="scientific">Shewanella phaeophyticola</name>
    <dbReference type="NCBI Taxonomy" id="2978345"/>
    <lineage>
        <taxon>Bacteria</taxon>
        <taxon>Pseudomonadati</taxon>
        <taxon>Pseudomonadota</taxon>
        <taxon>Gammaproteobacteria</taxon>
        <taxon>Alteromonadales</taxon>
        <taxon>Shewanellaceae</taxon>
        <taxon>Shewanella</taxon>
    </lineage>
</organism>
<evidence type="ECO:0000313" key="2">
    <source>
        <dbReference type="Proteomes" id="UP001431192"/>
    </source>
</evidence>
<protein>
    <recommendedName>
        <fullName evidence="3">Secreted protein</fullName>
    </recommendedName>
</protein>
<accession>A0ABT2P216</accession>
<comment type="caution">
    <text evidence="1">The sequence shown here is derived from an EMBL/GenBank/DDBJ whole genome shotgun (WGS) entry which is preliminary data.</text>
</comment>
<evidence type="ECO:0008006" key="3">
    <source>
        <dbReference type="Google" id="ProtNLM"/>
    </source>
</evidence>
<proteinExistence type="predicted"/>
<reference evidence="1" key="1">
    <citation type="submission" date="2022-09" db="EMBL/GenBank/DDBJ databases">
        <title>Shewanella sp. KJ10-1 sp.nov, isolated from marine algae.</title>
        <authorList>
            <person name="Butt M."/>
            <person name="Lee J.K."/>
            <person name="Kim J.M."/>
            <person name="Choi D.G."/>
        </authorList>
    </citation>
    <scope>NUCLEOTIDE SEQUENCE</scope>
    <source>
        <strain evidence="1">KJ10-1</strain>
    </source>
</reference>
<dbReference type="Proteomes" id="UP001431192">
    <property type="component" value="Unassembled WGS sequence"/>
</dbReference>
<dbReference type="RefSeq" id="WP_261732425.1">
    <property type="nucleotide sequence ID" value="NZ_JAODOQ010000001.1"/>
</dbReference>
<sequence length="207" mass="23338">MMRIIIIFFISIIPSLTLANINEKSSVLSRLDVNGLTGGLCSSQTVDDCGGSEEIIANKSYKHWWVKFKPRVIFSKFCLSYTDWHSASDDEFSRTTTFMVGREIGGSCSNLILYLPPKLFQGISVDAMSFLMDKKDEIELKVRNGIQFSNCHPIDKIEYSGVRVHSASVNLRDSSEPLYELRVGVDSIDELYSVTYSVKTHKEICTL</sequence>
<evidence type="ECO:0000313" key="1">
    <source>
        <dbReference type="EMBL" id="MCT8985954.1"/>
    </source>
</evidence>
<name>A0ABT2P216_9GAMM</name>
<keyword evidence="2" id="KW-1185">Reference proteome</keyword>
<dbReference type="EMBL" id="JAODOQ010000001">
    <property type="protein sequence ID" value="MCT8985954.1"/>
    <property type="molecule type" value="Genomic_DNA"/>
</dbReference>
<gene>
    <name evidence="1" type="ORF">N4T56_04855</name>
</gene>